<evidence type="ECO:0000313" key="2">
    <source>
        <dbReference type="Proteomes" id="UP000078200"/>
    </source>
</evidence>
<sequence>MCCNAEPKVLKIMRKSSILSKQGPFSDGGVKLNIRAQSASYIDLLQNLEALAFRARSCMFIYVLVGISVLFPKYKALAIPQVVSKGPVASSNLRNNSTVSIDLFVGSAKMLLSICLTLFSTAPA</sequence>
<dbReference type="VEuPathDB" id="VectorBase:GAUT018554"/>
<dbReference type="Proteomes" id="UP000078200">
    <property type="component" value="Unassembled WGS sequence"/>
</dbReference>
<evidence type="ECO:0000313" key="1">
    <source>
        <dbReference type="EnsemblMetazoa" id="GAUT018554-PA"/>
    </source>
</evidence>
<accession>A0A1A9UX09</accession>
<organism evidence="1 2">
    <name type="scientific">Glossina austeni</name>
    <name type="common">Savannah tsetse fly</name>
    <dbReference type="NCBI Taxonomy" id="7395"/>
    <lineage>
        <taxon>Eukaryota</taxon>
        <taxon>Metazoa</taxon>
        <taxon>Ecdysozoa</taxon>
        <taxon>Arthropoda</taxon>
        <taxon>Hexapoda</taxon>
        <taxon>Insecta</taxon>
        <taxon>Pterygota</taxon>
        <taxon>Neoptera</taxon>
        <taxon>Endopterygota</taxon>
        <taxon>Diptera</taxon>
        <taxon>Brachycera</taxon>
        <taxon>Muscomorpha</taxon>
        <taxon>Hippoboscoidea</taxon>
        <taxon>Glossinidae</taxon>
        <taxon>Glossina</taxon>
    </lineage>
</organism>
<protein>
    <submittedName>
        <fullName evidence="1">Uncharacterized protein</fullName>
    </submittedName>
</protein>
<dbReference type="EnsemblMetazoa" id="GAUT018554-RA">
    <property type="protein sequence ID" value="GAUT018554-PA"/>
    <property type="gene ID" value="GAUT018554"/>
</dbReference>
<dbReference type="AlphaFoldDB" id="A0A1A9UX09"/>
<reference evidence="1" key="1">
    <citation type="submission" date="2020-05" db="UniProtKB">
        <authorList>
            <consortium name="EnsemblMetazoa"/>
        </authorList>
    </citation>
    <scope>IDENTIFICATION</scope>
    <source>
        <strain evidence="1">TTRI</strain>
    </source>
</reference>
<proteinExistence type="predicted"/>
<keyword evidence="2" id="KW-1185">Reference proteome</keyword>
<name>A0A1A9UX09_GLOAU</name>